<feature type="domain" description="Cupin type-2" evidence="1">
    <location>
        <begin position="33"/>
        <end position="91"/>
    </location>
</feature>
<evidence type="ECO:0000313" key="2">
    <source>
        <dbReference type="EMBL" id="MEE1977832.1"/>
    </source>
</evidence>
<reference evidence="2 3" key="1">
    <citation type="submission" date="2024-01" db="EMBL/GenBank/DDBJ databases">
        <title>Maribacter spp. originated from different algae showed divergent polysaccharides utilization ability.</title>
        <authorList>
            <person name="Wang H."/>
            <person name="Wu Y."/>
        </authorList>
    </citation>
    <scope>NUCLEOTIDE SEQUENCE [LARGE SCALE GENOMIC DNA]</scope>
    <source>
        <strain evidence="2 3">PR1</strain>
    </source>
</reference>
<protein>
    <submittedName>
        <fullName evidence="2">Cupin domain-containing protein</fullName>
    </submittedName>
</protein>
<accession>A0ABU7IXW2</accession>
<name>A0ABU7IXW2_9FLAO</name>
<dbReference type="RefSeq" id="WP_272652513.1">
    <property type="nucleotide sequence ID" value="NZ_JAZDDG010000008.1"/>
</dbReference>
<dbReference type="InterPro" id="IPR014710">
    <property type="entry name" value="RmlC-like_jellyroll"/>
</dbReference>
<comment type="caution">
    <text evidence="2">The sequence shown here is derived from an EMBL/GenBank/DDBJ whole genome shotgun (WGS) entry which is preliminary data.</text>
</comment>
<evidence type="ECO:0000313" key="3">
    <source>
        <dbReference type="Proteomes" id="UP001356308"/>
    </source>
</evidence>
<dbReference type="SUPFAM" id="SSF51182">
    <property type="entry name" value="RmlC-like cupins"/>
    <property type="match status" value="1"/>
</dbReference>
<sequence length="97" mass="11158">MYEIGNQISGQKYDKLQVEIVVETGKFDILSISLEKDAVFPNHSSPKDAQLIVLEGTILFHIDGESYTLSKYQHFSFPKQTEHWVVAKENSKFLIIR</sequence>
<evidence type="ECO:0000259" key="1">
    <source>
        <dbReference type="Pfam" id="PF07883"/>
    </source>
</evidence>
<keyword evidence="3" id="KW-1185">Reference proteome</keyword>
<dbReference type="EMBL" id="JAZDDG010000008">
    <property type="protein sequence ID" value="MEE1977832.1"/>
    <property type="molecule type" value="Genomic_DNA"/>
</dbReference>
<dbReference type="Proteomes" id="UP001356308">
    <property type="component" value="Unassembled WGS sequence"/>
</dbReference>
<dbReference type="Pfam" id="PF07883">
    <property type="entry name" value="Cupin_2"/>
    <property type="match status" value="1"/>
</dbReference>
<organism evidence="2 3">
    <name type="scientific">Maribacter cobaltidurans</name>
    <dbReference type="NCBI Taxonomy" id="1178778"/>
    <lineage>
        <taxon>Bacteria</taxon>
        <taxon>Pseudomonadati</taxon>
        <taxon>Bacteroidota</taxon>
        <taxon>Flavobacteriia</taxon>
        <taxon>Flavobacteriales</taxon>
        <taxon>Flavobacteriaceae</taxon>
        <taxon>Maribacter</taxon>
    </lineage>
</organism>
<gene>
    <name evidence="2" type="ORF">V1I91_17265</name>
</gene>
<dbReference type="Gene3D" id="2.60.120.10">
    <property type="entry name" value="Jelly Rolls"/>
    <property type="match status" value="1"/>
</dbReference>
<dbReference type="InterPro" id="IPR011051">
    <property type="entry name" value="RmlC_Cupin_sf"/>
</dbReference>
<proteinExistence type="predicted"/>
<dbReference type="InterPro" id="IPR013096">
    <property type="entry name" value="Cupin_2"/>
</dbReference>